<dbReference type="EMBL" id="FWYB01000001">
    <property type="protein sequence ID" value="SMC61283.1"/>
    <property type="molecule type" value="Genomic_DNA"/>
</dbReference>
<keyword evidence="2" id="KW-1185">Reference proteome</keyword>
<name>A0A1W2AKV3_9SPHI</name>
<proteinExistence type="predicted"/>
<evidence type="ECO:0000313" key="1">
    <source>
        <dbReference type="EMBL" id="SMC61283.1"/>
    </source>
</evidence>
<gene>
    <name evidence="1" type="ORF">SAMN04488101_101712</name>
</gene>
<reference evidence="1 2" key="1">
    <citation type="submission" date="2017-04" db="EMBL/GenBank/DDBJ databases">
        <authorList>
            <person name="Afonso C.L."/>
            <person name="Miller P.J."/>
            <person name="Scott M.A."/>
            <person name="Spackman E."/>
            <person name="Goraichik I."/>
            <person name="Dimitrov K.M."/>
            <person name="Suarez D.L."/>
            <person name="Swayne D.E."/>
        </authorList>
    </citation>
    <scope>NUCLEOTIDE SEQUENCE [LARGE SCALE GENOMIC DNA]</scope>
    <source>
        <strain evidence="1 2">DSM 19625</strain>
    </source>
</reference>
<sequence>MIGLPKNFGSFDYGIEAGNWKLSDCLVEIWFKNQICTEVVMAKSSKLSE</sequence>
<dbReference type="Proteomes" id="UP000192678">
    <property type="component" value="Unassembled WGS sequence"/>
</dbReference>
<organism evidence="1 2">
    <name type="scientific">Pedobacter nyackensis</name>
    <dbReference type="NCBI Taxonomy" id="475255"/>
    <lineage>
        <taxon>Bacteria</taxon>
        <taxon>Pseudomonadati</taxon>
        <taxon>Bacteroidota</taxon>
        <taxon>Sphingobacteriia</taxon>
        <taxon>Sphingobacteriales</taxon>
        <taxon>Sphingobacteriaceae</taxon>
        <taxon>Pedobacter</taxon>
    </lineage>
</organism>
<evidence type="ECO:0000313" key="2">
    <source>
        <dbReference type="Proteomes" id="UP000192678"/>
    </source>
</evidence>
<dbReference type="AlphaFoldDB" id="A0A1W2AKV3"/>
<protein>
    <submittedName>
        <fullName evidence="1">Uncharacterized protein</fullName>
    </submittedName>
</protein>
<accession>A0A1W2AKV3</accession>